<dbReference type="Proteomes" id="UP001497516">
    <property type="component" value="Chromosome 3"/>
</dbReference>
<evidence type="ECO:0000259" key="4">
    <source>
        <dbReference type="Pfam" id="PF14372"/>
    </source>
</evidence>
<proteinExistence type="predicted"/>
<dbReference type="EMBL" id="OZ034816">
    <property type="protein sequence ID" value="CAL1379403.1"/>
    <property type="molecule type" value="Genomic_DNA"/>
</dbReference>
<dbReference type="InterPro" id="IPR008906">
    <property type="entry name" value="HATC_C_dom"/>
</dbReference>
<evidence type="ECO:0000313" key="5">
    <source>
        <dbReference type="EMBL" id="CAL1379403.1"/>
    </source>
</evidence>
<dbReference type="AlphaFoldDB" id="A0AAV2E175"/>
<evidence type="ECO:0000256" key="2">
    <source>
        <dbReference type="SAM" id="MobiDB-lite"/>
    </source>
</evidence>
<sequence>MCLTAHFIDQDWNLRKKIINFGELKGHKGGIEKIFTITVDNASSNDTAVAKWKEVFNARGTSICDSEFLHMRCVAHILNLVVSDELGDIFLSVKRIREAVRFIRNSLERLKKFHEFATVQKVEGKRGLCLDVPTRWNSTFLMLQAAERFEKVFMMFDMYDDHFRKDLESKKDRHGIIGVPEKDDWENARRMMGFLGRFYDFTLKISGSKYTTSNLFLQEVHSLYHLITKWETEVEKDLDLSIMASKMKMKYEKYWGDVDKMNKLLYISTIMDPRYKMGFVDFALKMVYPEGGKGARIAENVRKATFDLFAHYEQLWKLKQSKNASTSLAPIVEEGDGDELDVLAEYKKHREQIVGAVNKSGLEKYLREEDEPMVLKFDVLDWWKVNCLRFPALSMMAKDVLAVPISTAASESAFSTDDFRSSLTPKIVEALICSSDWIRGDSAPPSAEEDPQEVEKIDEELDKLMNAISIRDNLVSSTSTSNVPSSSGRRNDGSASSSAWGENSDVSMHD</sequence>
<dbReference type="Pfam" id="PF14372">
    <property type="entry name" value="hAT-like_RNase-H"/>
    <property type="match status" value="1"/>
</dbReference>
<organism evidence="5 6">
    <name type="scientific">Linum trigynum</name>
    <dbReference type="NCBI Taxonomy" id="586398"/>
    <lineage>
        <taxon>Eukaryota</taxon>
        <taxon>Viridiplantae</taxon>
        <taxon>Streptophyta</taxon>
        <taxon>Embryophyta</taxon>
        <taxon>Tracheophyta</taxon>
        <taxon>Spermatophyta</taxon>
        <taxon>Magnoliopsida</taxon>
        <taxon>eudicotyledons</taxon>
        <taxon>Gunneridae</taxon>
        <taxon>Pentapetalae</taxon>
        <taxon>rosids</taxon>
        <taxon>fabids</taxon>
        <taxon>Malpighiales</taxon>
        <taxon>Linaceae</taxon>
        <taxon>Linum</taxon>
    </lineage>
</organism>
<feature type="region of interest" description="Disordered" evidence="2">
    <location>
        <begin position="475"/>
        <end position="510"/>
    </location>
</feature>
<evidence type="ECO:0000259" key="3">
    <source>
        <dbReference type="Pfam" id="PF05699"/>
    </source>
</evidence>
<feature type="domain" description="HAT C-terminal dimerisation" evidence="3">
    <location>
        <begin position="362"/>
        <end position="438"/>
    </location>
</feature>
<reference evidence="5 6" key="1">
    <citation type="submission" date="2024-04" db="EMBL/GenBank/DDBJ databases">
        <authorList>
            <person name="Fracassetti M."/>
        </authorList>
    </citation>
    <scope>NUCLEOTIDE SEQUENCE [LARGE SCALE GENOMIC DNA]</scope>
</reference>
<accession>A0AAV2E175</accession>
<feature type="compositionally biased region" description="Low complexity" evidence="2">
    <location>
        <begin position="475"/>
        <end position="487"/>
    </location>
</feature>
<gene>
    <name evidence="5" type="ORF">LTRI10_LOCUS20926</name>
</gene>
<keyword evidence="6" id="KW-1185">Reference proteome</keyword>
<dbReference type="InterPro" id="IPR012337">
    <property type="entry name" value="RNaseH-like_sf"/>
</dbReference>
<dbReference type="InterPro" id="IPR052035">
    <property type="entry name" value="ZnF_BED_domain_contain"/>
</dbReference>
<feature type="compositionally biased region" description="Polar residues" evidence="2">
    <location>
        <begin position="493"/>
        <end position="510"/>
    </location>
</feature>
<dbReference type="Pfam" id="PF05699">
    <property type="entry name" value="Dimer_Tnp_hAT"/>
    <property type="match status" value="1"/>
</dbReference>
<dbReference type="SUPFAM" id="SSF53098">
    <property type="entry name" value="Ribonuclease H-like"/>
    <property type="match status" value="1"/>
</dbReference>
<dbReference type="GO" id="GO:0003677">
    <property type="term" value="F:DNA binding"/>
    <property type="evidence" value="ECO:0007669"/>
    <property type="project" value="UniProtKB-KW"/>
</dbReference>
<evidence type="ECO:0000313" key="6">
    <source>
        <dbReference type="Proteomes" id="UP001497516"/>
    </source>
</evidence>
<dbReference type="PANTHER" id="PTHR46481">
    <property type="entry name" value="ZINC FINGER BED DOMAIN-CONTAINING PROTEIN 4"/>
    <property type="match status" value="1"/>
</dbReference>
<keyword evidence="1" id="KW-0238">DNA-binding</keyword>
<evidence type="ECO:0008006" key="7">
    <source>
        <dbReference type="Google" id="ProtNLM"/>
    </source>
</evidence>
<evidence type="ECO:0000256" key="1">
    <source>
        <dbReference type="ARBA" id="ARBA00023125"/>
    </source>
</evidence>
<feature type="domain" description="hAT-like transposase RNase-H fold" evidence="4">
    <location>
        <begin position="206"/>
        <end position="312"/>
    </location>
</feature>
<dbReference type="GO" id="GO:0046983">
    <property type="term" value="F:protein dimerization activity"/>
    <property type="evidence" value="ECO:0007669"/>
    <property type="project" value="InterPro"/>
</dbReference>
<dbReference type="InterPro" id="IPR025525">
    <property type="entry name" value="hAT-like_transposase_RNase-H"/>
</dbReference>
<dbReference type="PANTHER" id="PTHR46481:SF7">
    <property type="entry name" value="ZINC FINGER BED DOMAIN-CONTAINING PROTEIN RICESLEEPER 2-LIKE"/>
    <property type="match status" value="1"/>
</dbReference>
<name>A0AAV2E175_9ROSI</name>
<protein>
    <recommendedName>
        <fullName evidence="7">Transposase</fullName>
    </recommendedName>
</protein>